<dbReference type="PANTHER" id="PTHR10357">
    <property type="entry name" value="ALPHA-AMYLASE FAMILY MEMBER"/>
    <property type="match status" value="1"/>
</dbReference>
<feature type="compositionally biased region" description="Basic and acidic residues" evidence="2">
    <location>
        <begin position="368"/>
        <end position="381"/>
    </location>
</feature>
<feature type="domain" description="Glycosyl hydrolase family 13 catalytic" evidence="3">
    <location>
        <begin position="22"/>
        <end position="464"/>
    </location>
</feature>
<keyword evidence="1" id="KW-0378">Hydrolase</keyword>
<dbReference type="EMBL" id="JAMQOP010000003">
    <property type="protein sequence ID" value="MDS0300151.1"/>
    <property type="molecule type" value="Genomic_DNA"/>
</dbReference>
<dbReference type="Pfam" id="PF16657">
    <property type="entry name" value="Malt_amylase_C"/>
    <property type="match status" value="1"/>
</dbReference>
<protein>
    <submittedName>
        <fullName evidence="4">Alpha-glucosidase</fullName>
    </submittedName>
</protein>
<dbReference type="SUPFAM" id="SSF51445">
    <property type="entry name" value="(Trans)glycosidases"/>
    <property type="match status" value="1"/>
</dbReference>
<gene>
    <name evidence="4" type="ORF">NDI76_15500</name>
</gene>
<proteinExistence type="predicted"/>
<dbReference type="InterPro" id="IPR006047">
    <property type="entry name" value="GH13_cat_dom"/>
</dbReference>
<feature type="region of interest" description="Disordered" evidence="2">
    <location>
        <begin position="364"/>
        <end position="387"/>
    </location>
</feature>
<dbReference type="NCBIfam" id="NF008183">
    <property type="entry name" value="PRK10933.1"/>
    <property type="match status" value="1"/>
</dbReference>
<evidence type="ECO:0000313" key="5">
    <source>
        <dbReference type="Proteomes" id="UP001257060"/>
    </source>
</evidence>
<accession>A0ABU2GH75</accession>
<dbReference type="RefSeq" id="WP_310925045.1">
    <property type="nucleotide sequence ID" value="NZ_JAMQOP010000003.1"/>
</dbReference>
<evidence type="ECO:0000259" key="3">
    <source>
        <dbReference type="SMART" id="SM00642"/>
    </source>
</evidence>
<dbReference type="Gene3D" id="3.90.400.10">
    <property type="entry name" value="Oligo-1,6-glucosidase, Domain 2"/>
    <property type="match status" value="1"/>
</dbReference>
<dbReference type="Pfam" id="PF00128">
    <property type="entry name" value="Alpha-amylase"/>
    <property type="match status" value="1"/>
</dbReference>
<dbReference type="InterPro" id="IPR045857">
    <property type="entry name" value="O16G_dom_2"/>
</dbReference>
<dbReference type="CDD" id="cd11333">
    <property type="entry name" value="AmyAc_SI_OligoGlu_DGase"/>
    <property type="match status" value="1"/>
</dbReference>
<sequence>MSSPETEPALDRAWWKEAVVYQIYPKSFNDSDGDVRRTDGSASQPGTRRISGDGVGDIPGIIDRVDYLDELGVDAVWLCPVYESPQADNGYDISDYRSIADIYGDLDDWEALLDALHARDIRLVMDLVVNHTSDEHEWFRKSRRREGAYEDYYIWRDGDTDEEGDPTPPNNWESVFGGPAWTYDEERGQWYLHLFDEKQPDLDWRNPDVREAVYEMMEWWLEKGIDGFRMDVINLVSKAEGLPDGDPDAGLTGAEHFFNGPNVHEYLGEMCDEVLSDDDLLTIGETPGADVEDARQYVAPDGDGLSMVFQFEHVTFDHDEHKWDAGDWSLVEFKRTLAKWQTGLADDGWNSVYLNNHDQPRMVSRFGDAGDRDSSAHRTRSDDDEGYRRKSAKLLGTLTHTLHGTPFVYQGEEIGMTNASFASPDELRDVEALNFVEEAIEAGRADSYDDVRDAVEYVARDNARTPMQWSDVPNAGFTDEDADPWLKCNANYETVNVEAARADEDSVFNYYRDLIDLRHDRDVLVYGEFDLLRPEDPDVFAYTRTLGDERGLVVLNFAATPVEFATPERLSVGGLELAISNAEAPTAPPETLELGPYEARVYLTS</sequence>
<dbReference type="Gene3D" id="2.60.40.1180">
    <property type="entry name" value="Golgi alpha-mannosidase II"/>
    <property type="match status" value="1"/>
</dbReference>
<dbReference type="Proteomes" id="UP001257060">
    <property type="component" value="Unassembled WGS sequence"/>
</dbReference>
<organism evidence="4 5">
    <name type="scientific">Halogeometricum salsisoli</name>
    <dbReference type="NCBI Taxonomy" id="2950536"/>
    <lineage>
        <taxon>Archaea</taxon>
        <taxon>Methanobacteriati</taxon>
        <taxon>Methanobacteriota</taxon>
        <taxon>Stenosarchaea group</taxon>
        <taxon>Halobacteria</taxon>
        <taxon>Halobacteriales</taxon>
        <taxon>Haloferacaceae</taxon>
        <taxon>Halogeometricum</taxon>
    </lineage>
</organism>
<feature type="region of interest" description="Disordered" evidence="2">
    <location>
        <begin position="32"/>
        <end position="53"/>
    </location>
</feature>
<dbReference type="InterPro" id="IPR017853">
    <property type="entry name" value="GH"/>
</dbReference>
<keyword evidence="5" id="KW-1185">Reference proteome</keyword>
<dbReference type="PANTHER" id="PTHR10357:SF184">
    <property type="entry name" value="OLIGO-1,6-GLUCOSIDASE 1"/>
    <property type="match status" value="1"/>
</dbReference>
<dbReference type="SUPFAM" id="SSF51011">
    <property type="entry name" value="Glycosyl hydrolase domain"/>
    <property type="match status" value="1"/>
</dbReference>
<evidence type="ECO:0000313" key="4">
    <source>
        <dbReference type="EMBL" id="MDS0300151.1"/>
    </source>
</evidence>
<dbReference type="InterPro" id="IPR013780">
    <property type="entry name" value="Glyco_hydro_b"/>
</dbReference>
<reference evidence="4 5" key="1">
    <citation type="submission" date="2022-06" db="EMBL/GenBank/DDBJ databases">
        <title>Halogeometricum sp. a new haloarchaeum isolate from saline soil.</title>
        <authorList>
            <person name="Strakova D."/>
            <person name="Galisteo C."/>
            <person name="Sanchez-Porro C."/>
            <person name="Ventosa A."/>
        </authorList>
    </citation>
    <scope>NUCLEOTIDE SEQUENCE [LARGE SCALE GENOMIC DNA]</scope>
    <source>
        <strain evidence="4 5">S1BR25-6</strain>
    </source>
</reference>
<evidence type="ECO:0000256" key="2">
    <source>
        <dbReference type="SAM" id="MobiDB-lite"/>
    </source>
</evidence>
<dbReference type="InterPro" id="IPR032091">
    <property type="entry name" value="Malt_amylase-like_C"/>
</dbReference>
<evidence type="ECO:0000256" key="1">
    <source>
        <dbReference type="ARBA" id="ARBA00022801"/>
    </source>
</evidence>
<dbReference type="SMART" id="SM00642">
    <property type="entry name" value="Aamy"/>
    <property type="match status" value="1"/>
</dbReference>
<dbReference type="Gene3D" id="3.20.20.80">
    <property type="entry name" value="Glycosidases"/>
    <property type="match status" value="1"/>
</dbReference>
<comment type="caution">
    <text evidence="4">The sequence shown here is derived from an EMBL/GenBank/DDBJ whole genome shotgun (WGS) entry which is preliminary data.</text>
</comment>
<name>A0ABU2GH75_9EURY</name>